<evidence type="ECO:0000256" key="6">
    <source>
        <dbReference type="ARBA" id="ARBA00022692"/>
    </source>
</evidence>
<evidence type="ECO:0000256" key="8">
    <source>
        <dbReference type="ARBA" id="ARBA00022771"/>
    </source>
</evidence>
<protein>
    <recommendedName>
        <fullName evidence="4">RING-type E3 ubiquitin transferase</fullName>
        <ecNumber evidence="4">2.3.2.27</ecNumber>
    </recommendedName>
</protein>
<keyword evidence="17" id="KW-1185">Reference proteome</keyword>
<evidence type="ECO:0000256" key="12">
    <source>
        <dbReference type="ARBA" id="ARBA00023136"/>
    </source>
</evidence>
<comment type="subcellular location">
    <subcellularLocation>
        <location evidence="2">Membrane</location>
        <topology evidence="2">Single-pass membrane protein</topology>
    </subcellularLocation>
</comment>
<evidence type="ECO:0000256" key="13">
    <source>
        <dbReference type="PROSITE-ProRule" id="PRU00175"/>
    </source>
</evidence>
<dbReference type="GO" id="GO:0061630">
    <property type="term" value="F:ubiquitin protein ligase activity"/>
    <property type="evidence" value="ECO:0007669"/>
    <property type="project" value="UniProtKB-EC"/>
</dbReference>
<proteinExistence type="predicted"/>
<evidence type="ECO:0000259" key="15">
    <source>
        <dbReference type="PROSITE" id="PS50089"/>
    </source>
</evidence>
<evidence type="ECO:0000256" key="3">
    <source>
        <dbReference type="ARBA" id="ARBA00004906"/>
    </source>
</evidence>
<evidence type="ECO:0000256" key="10">
    <source>
        <dbReference type="ARBA" id="ARBA00022833"/>
    </source>
</evidence>
<dbReference type="Pfam" id="PF13639">
    <property type="entry name" value="zf-RING_2"/>
    <property type="match status" value="1"/>
</dbReference>
<gene>
    <name evidence="16" type="ORF">CKAN_00526800</name>
</gene>
<keyword evidence="10" id="KW-0862">Zinc</keyword>
<evidence type="ECO:0000256" key="4">
    <source>
        <dbReference type="ARBA" id="ARBA00012483"/>
    </source>
</evidence>
<sequence>MSPAENGSTLTPILFCFVGAIFAIFLFLSYFNILRRRCFLFHAPPFRDRALMSLLNENNRADETPLHFQSHGLDFAIVRSLPSVQFRKSKREQGQSSTDCAVCLGEFAEGEWLRLLPNCTHIFHVVCVDTWFRTHSTCPLCRSDVLHDFNSRQSCSLSMFTLMETLRREDVHRETSYGDNVLGSEIMQSSVVGYRPTYSEWVGSESEEFVSTISSPIVTNDLQNADRQLKQDHCIREGSSSRDAYCYSQYTQL</sequence>
<evidence type="ECO:0000313" key="17">
    <source>
        <dbReference type="Proteomes" id="UP000283530"/>
    </source>
</evidence>
<organism evidence="16 17">
    <name type="scientific">Cinnamomum micranthum f. kanehirae</name>
    <dbReference type="NCBI Taxonomy" id="337451"/>
    <lineage>
        <taxon>Eukaryota</taxon>
        <taxon>Viridiplantae</taxon>
        <taxon>Streptophyta</taxon>
        <taxon>Embryophyta</taxon>
        <taxon>Tracheophyta</taxon>
        <taxon>Spermatophyta</taxon>
        <taxon>Magnoliopsida</taxon>
        <taxon>Magnoliidae</taxon>
        <taxon>Laurales</taxon>
        <taxon>Lauraceae</taxon>
        <taxon>Cinnamomum</taxon>
    </lineage>
</organism>
<dbReference type="FunFam" id="3.30.40.10:FF:000187">
    <property type="entry name" value="E3 ubiquitin-protein ligase ATL6"/>
    <property type="match status" value="1"/>
</dbReference>
<evidence type="ECO:0000256" key="9">
    <source>
        <dbReference type="ARBA" id="ARBA00022786"/>
    </source>
</evidence>
<keyword evidence="12 14" id="KW-0472">Membrane</keyword>
<evidence type="ECO:0000256" key="14">
    <source>
        <dbReference type="SAM" id="Phobius"/>
    </source>
</evidence>
<dbReference type="GO" id="GO:0008270">
    <property type="term" value="F:zinc ion binding"/>
    <property type="evidence" value="ECO:0007669"/>
    <property type="project" value="UniProtKB-KW"/>
</dbReference>
<dbReference type="GO" id="GO:0016567">
    <property type="term" value="P:protein ubiquitination"/>
    <property type="evidence" value="ECO:0007669"/>
    <property type="project" value="UniProtKB-UniPathway"/>
</dbReference>
<dbReference type="PANTHER" id="PTHR46913">
    <property type="entry name" value="RING-H2 FINGER PROTEIN ATL16"/>
    <property type="match status" value="1"/>
</dbReference>
<feature type="domain" description="RING-type" evidence="15">
    <location>
        <begin position="100"/>
        <end position="142"/>
    </location>
</feature>
<dbReference type="Gene3D" id="3.30.40.10">
    <property type="entry name" value="Zinc/RING finger domain, C3HC4 (zinc finger)"/>
    <property type="match status" value="1"/>
</dbReference>
<dbReference type="STRING" id="337451.A0A3S3Q042"/>
<evidence type="ECO:0000256" key="1">
    <source>
        <dbReference type="ARBA" id="ARBA00000900"/>
    </source>
</evidence>
<dbReference type="InterPro" id="IPR001841">
    <property type="entry name" value="Znf_RING"/>
</dbReference>
<comment type="catalytic activity">
    <reaction evidence="1">
        <text>S-ubiquitinyl-[E2 ubiquitin-conjugating enzyme]-L-cysteine + [acceptor protein]-L-lysine = [E2 ubiquitin-conjugating enzyme]-L-cysteine + N(6)-ubiquitinyl-[acceptor protein]-L-lysine.</text>
        <dbReference type="EC" id="2.3.2.27"/>
    </reaction>
</comment>
<keyword evidence="5" id="KW-0808">Transferase</keyword>
<keyword evidence="6 14" id="KW-0812">Transmembrane</keyword>
<accession>A0A3S3Q042</accession>
<name>A0A3S3Q042_9MAGN</name>
<dbReference type="SUPFAM" id="SSF57850">
    <property type="entry name" value="RING/U-box"/>
    <property type="match status" value="1"/>
</dbReference>
<dbReference type="InterPro" id="IPR044600">
    <property type="entry name" value="ATL1/ATL16-like"/>
</dbReference>
<keyword evidence="11 14" id="KW-1133">Transmembrane helix</keyword>
<dbReference type="AlphaFoldDB" id="A0A3S3Q042"/>
<dbReference type="GO" id="GO:0016020">
    <property type="term" value="C:membrane"/>
    <property type="evidence" value="ECO:0007669"/>
    <property type="project" value="UniProtKB-SubCell"/>
</dbReference>
<keyword evidence="7" id="KW-0479">Metal-binding</keyword>
<keyword evidence="9" id="KW-0833">Ubl conjugation pathway</keyword>
<keyword evidence="8 13" id="KW-0863">Zinc-finger</keyword>
<evidence type="ECO:0000256" key="2">
    <source>
        <dbReference type="ARBA" id="ARBA00004167"/>
    </source>
</evidence>
<comment type="pathway">
    <text evidence="3">Protein modification; protein ubiquitination.</text>
</comment>
<feature type="transmembrane region" description="Helical" evidence="14">
    <location>
        <begin position="12"/>
        <end position="31"/>
    </location>
</feature>
<dbReference type="EC" id="2.3.2.27" evidence="4"/>
<dbReference type="UniPathway" id="UPA00143"/>
<evidence type="ECO:0000256" key="5">
    <source>
        <dbReference type="ARBA" id="ARBA00022679"/>
    </source>
</evidence>
<comment type="caution">
    <text evidence="16">The sequence shown here is derived from an EMBL/GenBank/DDBJ whole genome shotgun (WGS) entry which is preliminary data.</text>
</comment>
<dbReference type="PROSITE" id="PS50089">
    <property type="entry name" value="ZF_RING_2"/>
    <property type="match status" value="1"/>
</dbReference>
<evidence type="ECO:0000256" key="7">
    <source>
        <dbReference type="ARBA" id="ARBA00022723"/>
    </source>
</evidence>
<dbReference type="PANTHER" id="PTHR46913:SF1">
    <property type="entry name" value="RING-H2 FINGER PROTEIN ATL16"/>
    <property type="match status" value="1"/>
</dbReference>
<dbReference type="Proteomes" id="UP000283530">
    <property type="component" value="Unassembled WGS sequence"/>
</dbReference>
<dbReference type="OrthoDB" id="9984778at2759"/>
<reference evidence="16 17" key="1">
    <citation type="journal article" date="2019" name="Nat. Plants">
        <title>Stout camphor tree genome fills gaps in understanding of flowering plant genome evolution.</title>
        <authorList>
            <person name="Chaw S.M."/>
            <person name="Liu Y.C."/>
            <person name="Wu Y.W."/>
            <person name="Wang H.Y."/>
            <person name="Lin C.I."/>
            <person name="Wu C.S."/>
            <person name="Ke H.M."/>
            <person name="Chang L.Y."/>
            <person name="Hsu C.Y."/>
            <person name="Yang H.T."/>
            <person name="Sudianto E."/>
            <person name="Hsu M.H."/>
            <person name="Wu K.P."/>
            <person name="Wang L.N."/>
            <person name="Leebens-Mack J.H."/>
            <person name="Tsai I.J."/>
        </authorList>
    </citation>
    <scope>NUCLEOTIDE SEQUENCE [LARGE SCALE GENOMIC DNA]</scope>
    <source>
        <strain evidence="17">cv. Chaw 1501</strain>
        <tissue evidence="16">Young leaves</tissue>
    </source>
</reference>
<evidence type="ECO:0000313" key="16">
    <source>
        <dbReference type="EMBL" id="RWR76809.1"/>
    </source>
</evidence>
<dbReference type="SMART" id="SM00184">
    <property type="entry name" value="RING"/>
    <property type="match status" value="1"/>
</dbReference>
<dbReference type="CDD" id="cd16461">
    <property type="entry name" value="RING-H2_EL5-like"/>
    <property type="match status" value="1"/>
</dbReference>
<dbReference type="InterPro" id="IPR013083">
    <property type="entry name" value="Znf_RING/FYVE/PHD"/>
</dbReference>
<dbReference type="EMBL" id="QPKB01000002">
    <property type="protein sequence ID" value="RWR76809.1"/>
    <property type="molecule type" value="Genomic_DNA"/>
</dbReference>
<evidence type="ECO:0000256" key="11">
    <source>
        <dbReference type="ARBA" id="ARBA00022989"/>
    </source>
</evidence>